<proteinExistence type="predicted"/>
<name>A0A643C8T0_BALPH</name>
<accession>A0A643C8T0</accession>
<evidence type="ECO:0000313" key="1">
    <source>
        <dbReference type="EMBL" id="KAB0396524.1"/>
    </source>
</evidence>
<sequence>YSVKLPLLKTRRHAHFLHRIEWDFQIHTTILAIHFAVHDLFHGTSNVIEVDNYNSKATCRVALFIRHLLAAAWKLVLKGVEKSPEDVASTLAPRSVLPEGQSGLFPNAFGEKGISKLLALVLRWTAGKCFGIQYIQKMKQVYLFLQETKDHTAEEHGAHGDERREEDEVSVNHTNRTGHIPSSLSEQESHLVDFSIHGSCEVKTQTSTREPDTIRLHLLRGLPFPYFIKDAFEFLENDGFVRPQAGTPDPSRMKVFLPVLLAALLGVERAHSLVGMKEGKEEGRKFNRETMYNNKRTKIPYDCDPKSGHVEYVVIRVEKLDLEGLLKMGYQQIMAIAKLCTSDKLWEQIVQSACDHITPDMRALAQDMGWRQMFFTNKLQLQRHLRKRIQRQGSQRNSEL</sequence>
<comment type="caution">
    <text evidence="1">The sequence shown here is derived from an EMBL/GenBank/DDBJ whole genome shotgun (WGS) entry which is preliminary data.</text>
</comment>
<protein>
    <submittedName>
        <fullName evidence="1">Uncharacterized protein</fullName>
    </submittedName>
</protein>
<feature type="non-terminal residue" evidence="1">
    <location>
        <position position="1"/>
    </location>
</feature>
<dbReference type="Proteomes" id="UP000437017">
    <property type="component" value="Unassembled WGS sequence"/>
</dbReference>
<dbReference type="EMBL" id="SGJD01002153">
    <property type="protein sequence ID" value="KAB0396524.1"/>
    <property type="molecule type" value="Genomic_DNA"/>
</dbReference>
<keyword evidence="2" id="KW-1185">Reference proteome</keyword>
<organism evidence="1 2">
    <name type="scientific">Balaenoptera physalus</name>
    <name type="common">Fin whale</name>
    <name type="synonym">Balaena physalus</name>
    <dbReference type="NCBI Taxonomy" id="9770"/>
    <lineage>
        <taxon>Eukaryota</taxon>
        <taxon>Metazoa</taxon>
        <taxon>Chordata</taxon>
        <taxon>Craniata</taxon>
        <taxon>Vertebrata</taxon>
        <taxon>Euteleostomi</taxon>
        <taxon>Mammalia</taxon>
        <taxon>Eutheria</taxon>
        <taxon>Laurasiatheria</taxon>
        <taxon>Artiodactyla</taxon>
        <taxon>Whippomorpha</taxon>
        <taxon>Cetacea</taxon>
        <taxon>Mysticeti</taxon>
        <taxon>Balaenopteridae</taxon>
        <taxon>Balaenoptera</taxon>
    </lineage>
</organism>
<gene>
    <name evidence="1" type="ORF">E2I00_010354</name>
</gene>
<dbReference type="OrthoDB" id="9681540at2759"/>
<dbReference type="AlphaFoldDB" id="A0A643C8T0"/>
<reference evidence="1 2" key="1">
    <citation type="journal article" date="2019" name="PLoS ONE">
        <title>Genomic analyses reveal an absence of contemporary introgressive admixture between fin whales and blue whales, despite known hybrids.</title>
        <authorList>
            <person name="Westbury M.V."/>
            <person name="Petersen B."/>
            <person name="Lorenzen E.D."/>
        </authorList>
    </citation>
    <scope>NUCLEOTIDE SEQUENCE [LARGE SCALE GENOMIC DNA]</scope>
    <source>
        <strain evidence="1">FinWhale-01</strain>
    </source>
</reference>
<evidence type="ECO:0000313" key="2">
    <source>
        <dbReference type="Proteomes" id="UP000437017"/>
    </source>
</evidence>